<sequence>MELLHDFDAECFRGSGGGWHVIPSPPPPDIEQTGAASRPPGQSLASLCGGVAASHILVFVHGGAHVAHQAPLTPGPLPRKHGSELLLSTQSRGFVSRDFTRLSQEMPGAVVVGGAGRACSEAAWLGQGSRSPPRPAALSPCLGPPLWGLPAAPLSHYH</sequence>
<protein>
    <submittedName>
        <fullName evidence="1">Uncharacterized protein</fullName>
    </submittedName>
</protein>
<proteinExistence type="predicted"/>
<dbReference type="AlphaFoldDB" id="A0AAW0SK79"/>
<comment type="caution">
    <text evidence="1">The sequence shown here is derived from an EMBL/GenBank/DDBJ whole genome shotgun (WGS) entry which is preliminary data.</text>
</comment>
<accession>A0AAW0SK79</accession>
<keyword evidence="2" id="KW-1185">Reference proteome</keyword>
<gene>
    <name evidence="1" type="ORF">O3P69_008399</name>
</gene>
<evidence type="ECO:0000313" key="1">
    <source>
        <dbReference type="EMBL" id="KAK8375548.1"/>
    </source>
</evidence>
<evidence type="ECO:0000313" key="2">
    <source>
        <dbReference type="Proteomes" id="UP001487740"/>
    </source>
</evidence>
<reference evidence="1 2" key="1">
    <citation type="submission" date="2023-03" db="EMBL/GenBank/DDBJ databases">
        <title>High-quality genome of Scylla paramamosain provides insights in environmental adaptation.</title>
        <authorList>
            <person name="Zhang L."/>
        </authorList>
    </citation>
    <scope>NUCLEOTIDE SEQUENCE [LARGE SCALE GENOMIC DNA]</scope>
    <source>
        <strain evidence="1">LZ_2023a</strain>
        <tissue evidence="1">Muscle</tissue>
    </source>
</reference>
<organism evidence="1 2">
    <name type="scientific">Scylla paramamosain</name>
    <name type="common">Mud crab</name>
    <dbReference type="NCBI Taxonomy" id="85552"/>
    <lineage>
        <taxon>Eukaryota</taxon>
        <taxon>Metazoa</taxon>
        <taxon>Ecdysozoa</taxon>
        <taxon>Arthropoda</taxon>
        <taxon>Crustacea</taxon>
        <taxon>Multicrustacea</taxon>
        <taxon>Malacostraca</taxon>
        <taxon>Eumalacostraca</taxon>
        <taxon>Eucarida</taxon>
        <taxon>Decapoda</taxon>
        <taxon>Pleocyemata</taxon>
        <taxon>Brachyura</taxon>
        <taxon>Eubrachyura</taxon>
        <taxon>Portunoidea</taxon>
        <taxon>Portunidae</taxon>
        <taxon>Portuninae</taxon>
        <taxon>Scylla</taxon>
    </lineage>
</organism>
<dbReference type="Proteomes" id="UP001487740">
    <property type="component" value="Unassembled WGS sequence"/>
</dbReference>
<dbReference type="EMBL" id="JARAKH010000049">
    <property type="protein sequence ID" value="KAK8375548.1"/>
    <property type="molecule type" value="Genomic_DNA"/>
</dbReference>
<name>A0AAW0SK79_SCYPA</name>